<dbReference type="CDD" id="cd03392">
    <property type="entry name" value="PAP2_like_2"/>
    <property type="match status" value="1"/>
</dbReference>
<evidence type="ECO:0000256" key="1">
    <source>
        <dbReference type="SAM" id="MobiDB-lite"/>
    </source>
</evidence>
<protein>
    <recommendedName>
        <fullName evidence="3">Phosphatidic acid phosphatase type 2/haloperoxidase domain-containing protein</fullName>
    </recommendedName>
</protein>
<gene>
    <name evidence="4" type="ORF">GCM10010406_06590</name>
</gene>
<feature type="transmembrane region" description="Helical" evidence="2">
    <location>
        <begin position="82"/>
        <end position="101"/>
    </location>
</feature>
<dbReference type="Pfam" id="PF01569">
    <property type="entry name" value="PAP2"/>
    <property type="match status" value="1"/>
</dbReference>
<sequence>MSASSFRPVGTTDGPADPAPARGAPHRRWAAVLCGLFLLLTVLVVGGWSPLLAVDSEVARGLHGLAVGHPGWTEAGRVLTDWVWDPVTMRVVAMASAVWLWRRGAGRAALWLLGCTAAAAVVQQGVKAAVGRDRPRWPDPVDSAHYAAFPSGHAMTAAVVCGALVWLHHLYASRRGRWGPWVRGAASVSVLGAGLTRLYLGVHWLTDVLAGWLLGLALVLAAAGFLAPARGAPPERPAVRRG</sequence>
<dbReference type="InterPro" id="IPR036938">
    <property type="entry name" value="PAP2/HPO_sf"/>
</dbReference>
<dbReference type="Gene3D" id="1.20.144.10">
    <property type="entry name" value="Phosphatidic acid phosphatase type 2/haloperoxidase"/>
    <property type="match status" value="1"/>
</dbReference>
<reference evidence="4 5" key="1">
    <citation type="journal article" date="2019" name="Int. J. Syst. Evol. Microbiol.">
        <title>The Global Catalogue of Microorganisms (GCM) 10K type strain sequencing project: providing services to taxonomists for standard genome sequencing and annotation.</title>
        <authorList>
            <consortium name="The Broad Institute Genomics Platform"/>
            <consortium name="The Broad Institute Genome Sequencing Center for Infectious Disease"/>
            <person name="Wu L."/>
            <person name="Ma J."/>
        </authorList>
    </citation>
    <scope>NUCLEOTIDE SEQUENCE [LARGE SCALE GENOMIC DNA]</scope>
    <source>
        <strain evidence="4 5">JCM 6307</strain>
    </source>
</reference>
<evidence type="ECO:0000313" key="4">
    <source>
        <dbReference type="EMBL" id="GAA2473426.1"/>
    </source>
</evidence>
<dbReference type="Proteomes" id="UP001501358">
    <property type="component" value="Unassembled WGS sequence"/>
</dbReference>
<evidence type="ECO:0000256" key="2">
    <source>
        <dbReference type="SAM" id="Phobius"/>
    </source>
</evidence>
<dbReference type="SMART" id="SM00014">
    <property type="entry name" value="acidPPc"/>
    <property type="match status" value="1"/>
</dbReference>
<keyword evidence="5" id="KW-1185">Reference proteome</keyword>
<organism evidence="4 5">
    <name type="scientific">Streptomyces thermolineatus</name>
    <dbReference type="NCBI Taxonomy" id="44033"/>
    <lineage>
        <taxon>Bacteria</taxon>
        <taxon>Bacillati</taxon>
        <taxon>Actinomycetota</taxon>
        <taxon>Actinomycetes</taxon>
        <taxon>Kitasatosporales</taxon>
        <taxon>Streptomycetaceae</taxon>
        <taxon>Streptomyces</taxon>
    </lineage>
</organism>
<feature type="transmembrane region" description="Helical" evidence="2">
    <location>
        <begin position="108"/>
        <end position="126"/>
    </location>
</feature>
<name>A0ABN3KZH1_9ACTN</name>
<dbReference type="RefSeq" id="WP_344381571.1">
    <property type="nucleotide sequence ID" value="NZ_BAAATA010000003.1"/>
</dbReference>
<keyword evidence="2" id="KW-0812">Transmembrane</keyword>
<feature type="transmembrane region" description="Helical" evidence="2">
    <location>
        <begin position="29"/>
        <end position="48"/>
    </location>
</feature>
<feature type="domain" description="Phosphatidic acid phosphatase type 2/haloperoxidase" evidence="3">
    <location>
        <begin position="108"/>
        <end position="223"/>
    </location>
</feature>
<dbReference type="SUPFAM" id="SSF48317">
    <property type="entry name" value="Acid phosphatase/Vanadium-dependent haloperoxidase"/>
    <property type="match status" value="1"/>
</dbReference>
<proteinExistence type="predicted"/>
<dbReference type="PANTHER" id="PTHR14969">
    <property type="entry name" value="SPHINGOSINE-1-PHOSPHATE PHOSPHOHYDROLASE"/>
    <property type="match status" value="1"/>
</dbReference>
<dbReference type="InterPro" id="IPR000326">
    <property type="entry name" value="PAP2/HPO"/>
</dbReference>
<evidence type="ECO:0000313" key="5">
    <source>
        <dbReference type="Proteomes" id="UP001501358"/>
    </source>
</evidence>
<feature type="transmembrane region" description="Helical" evidence="2">
    <location>
        <begin position="146"/>
        <end position="169"/>
    </location>
</feature>
<feature type="region of interest" description="Disordered" evidence="1">
    <location>
        <begin position="1"/>
        <end position="21"/>
    </location>
</feature>
<accession>A0ABN3KZH1</accession>
<keyword evidence="2" id="KW-1133">Transmembrane helix</keyword>
<dbReference type="PANTHER" id="PTHR14969:SF13">
    <property type="entry name" value="AT30094P"/>
    <property type="match status" value="1"/>
</dbReference>
<feature type="transmembrane region" description="Helical" evidence="2">
    <location>
        <begin position="181"/>
        <end position="202"/>
    </location>
</feature>
<feature type="transmembrane region" description="Helical" evidence="2">
    <location>
        <begin position="208"/>
        <end position="227"/>
    </location>
</feature>
<dbReference type="EMBL" id="BAAATA010000003">
    <property type="protein sequence ID" value="GAA2473426.1"/>
    <property type="molecule type" value="Genomic_DNA"/>
</dbReference>
<keyword evidence="2" id="KW-0472">Membrane</keyword>
<evidence type="ECO:0000259" key="3">
    <source>
        <dbReference type="SMART" id="SM00014"/>
    </source>
</evidence>
<comment type="caution">
    <text evidence="4">The sequence shown here is derived from an EMBL/GenBank/DDBJ whole genome shotgun (WGS) entry which is preliminary data.</text>
</comment>